<evidence type="ECO:0008006" key="3">
    <source>
        <dbReference type="Google" id="ProtNLM"/>
    </source>
</evidence>
<proteinExistence type="predicted"/>
<dbReference type="EMBL" id="JBEWTB010000003">
    <property type="protein sequence ID" value="MET4759553.1"/>
    <property type="molecule type" value="Genomic_DNA"/>
</dbReference>
<dbReference type="RefSeq" id="WP_354016536.1">
    <property type="nucleotide sequence ID" value="NZ_JBEWTB010000003.1"/>
</dbReference>
<protein>
    <recommendedName>
        <fullName evidence="3">Rpn family recombination-promoting nuclease/putative transposase</fullName>
    </recommendedName>
</protein>
<keyword evidence="2" id="KW-1185">Reference proteome</keyword>
<name>A0ABV2SRP4_9GAMM</name>
<dbReference type="Proteomes" id="UP001549366">
    <property type="component" value="Unassembled WGS sequence"/>
</dbReference>
<comment type="caution">
    <text evidence="1">The sequence shown here is derived from an EMBL/GenBank/DDBJ whole genome shotgun (WGS) entry which is preliminary data.</text>
</comment>
<accession>A0ABV2SRP4</accession>
<reference evidence="1 2" key="1">
    <citation type="submission" date="2024-06" db="EMBL/GenBank/DDBJ databases">
        <title>Genomic Encyclopedia of Type Strains, Phase V (KMG-V): Genome sequencing to study the core and pangenomes of soil and plant-associated prokaryotes.</title>
        <authorList>
            <person name="Whitman W."/>
        </authorList>
    </citation>
    <scope>NUCLEOTIDE SEQUENCE [LARGE SCALE GENOMIC DNA]</scope>
    <source>
        <strain evidence="1 2">NE40</strain>
    </source>
</reference>
<gene>
    <name evidence="1" type="ORF">V5J35_004872</name>
</gene>
<evidence type="ECO:0000313" key="2">
    <source>
        <dbReference type="Proteomes" id="UP001549366"/>
    </source>
</evidence>
<organism evidence="1 2">
    <name type="scientific">Endozoicomonas lisbonensis</name>
    <dbReference type="NCBI Taxonomy" id="3120522"/>
    <lineage>
        <taxon>Bacteria</taxon>
        <taxon>Pseudomonadati</taxon>
        <taxon>Pseudomonadota</taxon>
        <taxon>Gammaproteobacteria</taxon>
        <taxon>Oceanospirillales</taxon>
        <taxon>Endozoicomonadaceae</taxon>
        <taxon>Endozoicomonas</taxon>
    </lineage>
</organism>
<sequence length="204" mass="23920">MPFLLPDGYSEELFEHLYDPEQNHEEYQRINALTGENLLSHVAFKLTSQHHELKLVRAPECQYELLIALLDHESETILYSNTIDKVELDIPNDGRPVRQIMIWRDIETNAGDDSHGLVETVFFDFLIEQYNIVVSDSEQTREGRRMWRKLISMAISKGLEAGRIDQTKHSYDLIRNRSELNEAAKWLWGEDDIHRDRLAVIMKL</sequence>
<evidence type="ECO:0000313" key="1">
    <source>
        <dbReference type="EMBL" id="MET4759553.1"/>
    </source>
</evidence>